<dbReference type="PROSITE" id="PS50089">
    <property type="entry name" value="ZF_RING_2"/>
    <property type="match status" value="2"/>
</dbReference>
<dbReference type="GO" id="GO:0005634">
    <property type="term" value="C:nucleus"/>
    <property type="evidence" value="ECO:0007669"/>
    <property type="project" value="TreeGrafter"/>
</dbReference>
<keyword evidence="3" id="KW-0862">Zinc</keyword>
<dbReference type="CDD" id="cd16454">
    <property type="entry name" value="RING-H2_PA-TM-RING"/>
    <property type="match status" value="1"/>
</dbReference>
<feature type="domain" description="RING-type" evidence="5">
    <location>
        <begin position="293"/>
        <end position="334"/>
    </location>
</feature>
<dbReference type="PANTHER" id="PTHR45931:SF13">
    <property type="entry name" value="GENOME ASSEMBLY, CHROMOSOME: A05"/>
    <property type="match status" value="1"/>
</dbReference>
<evidence type="ECO:0000256" key="4">
    <source>
        <dbReference type="PROSITE-ProRule" id="PRU00175"/>
    </source>
</evidence>
<evidence type="ECO:0000313" key="7">
    <source>
        <dbReference type="Proteomes" id="UP000008694"/>
    </source>
</evidence>
<dbReference type="GO" id="GO:0008270">
    <property type="term" value="F:zinc ion binding"/>
    <property type="evidence" value="ECO:0007669"/>
    <property type="project" value="UniProtKB-KW"/>
</dbReference>
<gene>
    <name evidence="6" type="ORF">ARALYDRAFT_889694</name>
</gene>
<dbReference type="Pfam" id="PF13639">
    <property type="entry name" value="zf-RING_2"/>
    <property type="match status" value="2"/>
</dbReference>
<dbReference type="AlphaFoldDB" id="D7KKY6"/>
<dbReference type="SMART" id="SM00184">
    <property type="entry name" value="RING"/>
    <property type="match status" value="2"/>
</dbReference>
<dbReference type="InterPro" id="IPR013083">
    <property type="entry name" value="Znf_RING/FYVE/PHD"/>
</dbReference>
<dbReference type="SUPFAM" id="SSF57850">
    <property type="entry name" value="RING/U-box"/>
    <property type="match status" value="2"/>
</dbReference>
<feature type="domain" description="RING-type" evidence="5">
    <location>
        <begin position="207"/>
        <end position="248"/>
    </location>
</feature>
<keyword evidence="1" id="KW-0479">Metal-binding</keyword>
<organism evidence="7">
    <name type="scientific">Arabidopsis lyrata subsp. lyrata</name>
    <name type="common">Lyre-leaved rock-cress</name>
    <dbReference type="NCBI Taxonomy" id="81972"/>
    <lineage>
        <taxon>Eukaryota</taxon>
        <taxon>Viridiplantae</taxon>
        <taxon>Streptophyta</taxon>
        <taxon>Embryophyta</taxon>
        <taxon>Tracheophyta</taxon>
        <taxon>Spermatophyta</taxon>
        <taxon>Magnoliopsida</taxon>
        <taxon>eudicotyledons</taxon>
        <taxon>Gunneridae</taxon>
        <taxon>Pentapetalae</taxon>
        <taxon>rosids</taxon>
        <taxon>malvids</taxon>
        <taxon>Brassicales</taxon>
        <taxon>Brassicaceae</taxon>
        <taxon>Camelineae</taxon>
        <taxon>Arabidopsis</taxon>
    </lineage>
</organism>
<evidence type="ECO:0000259" key="5">
    <source>
        <dbReference type="PROSITE" id="PS50089"/>
    </source>
</evidence>
<keyword evidence="7" id="KW-1185">Reference proteome</keyword>
<keyword evidence="2 4" id="KW-0863">Zinc-finger</keyword>
<dbReference type="Proteomes" id="UP000008694">
    <property type="component" value="Unassembled WGS sequence"/>
</dbReference>
<dbReference type="InterPro" id="IPR051834">
    <property type="entry name" value="RING_finger_E3_ligase"/>
</dbReference>
<evidence type="ECO:0000256" key="3">
    <source>
        <dbReference type="ARBA" id="ARBA00022833"/>
    </source>
</evidence>
<evidence type="ECO:0000313" key="6">
    <source>
        <dbReference type="EMBL" id="EFH66742.1"/>
    </source>
</evidence>
<dbReference type="eggNOG" id="KOG0800">
    <property type="taxonomic scope" value="Eukaryota"/>
</dbReference>
<dbReference type="Gramene" id="scaffold_102488.1">
    <property type="protein sequence ID" value="scaffold_102488.1"/>
    <property type="gene ID" value="scaffold_102488.1"/>
</dbReference>
<reference evidence="7" key="1">
    <citation type="journal article" date="2011" name="Nat. Genet.">
        <title>The Arabidopsis lyrata genome sequence and the basis of rapid genome size change.</title>
        <authorList>
            <person name="Hu T.T."/>
            <person name="Pattyn P."/>
            <person name="Bakker E.G."/>
            <person name="Cao J."/>
            <person name="Cheng J.-F."/>
            <person name="Clark R.M."/>
            <person name="Fahlgren N."/>
            <person name="Fawcett J.A."/>
            <person name="Grimwood J."/>
            <person name="Gundlach H."/>
            <person name="Haberer G."/>
            <person name="Hollister J.D."/>
            <person name="Ossowski S."/>
            <person name="Ottilar R.P."/>
            <person name="Salamov A.A."/>
            <person name="Schneeberger K."/>
            <person name="Spannagl M."/>
            <person name="Wang X."/>
            <person name="Yang L."/>
            <person name="Nasrallah M.E."/>
            <person name="Bergelson J."/>
            <person name="Carrington J.C."/>
            <person name="Gaut B.S."/>
            <person name="Schmutz J."/>
            <person name="Mayer K.F.X."/>
            <person name="Van de Peer Y."/>
            <person name="Grigoriev I.V."/>
            <person name="Nordborg M."/>
            <person name="Weigel D."/>
            <person name="Guo Y.-L."/>
        </authorList>
    </citation>
    <scope>NUCLEOTIDE SEQUENCE [LARGE SCALE GENOMIC DNA]</scope>
    <source>
        <strain evidence="7">cv. MN47</strain>
    </source>
</reference>
<dbReference type="HOGENOM" id="CLU_814686_0_0_1"/>
<accession>D7KKY6</accession>
<dbReference type="GO" id="GO:0006511">
    <property type="term" value="P:ubiquitin-dependent protein catabolic process"/>
    <property type="evidence" value="ECO:0007669"/>
    <property type="project" value="TreeGrafter"/>
</dbReference>
<name>D7KKY6_ARALL</name>
<sequence>MSHNLVMEDLEEIGTEGMYIEEVLYDYATEGVYMEQVSYNYEIDHNPKPEDEGRIKVYASIQLPETLEFTILKFSLSAKEFSDSLGSYSWEQLNCLEDDERLNFLQVQEARMEIPRLVSNVMLYSVKYPTDCALIYITFLFNPPEEYRRTPQVASATTSEEEEDMMQVSFDESTIDIQFRPASKFAVESLSRRVYEKTKYSSCDDMCPICLDEFKMGERVVTLPCGHEFDDGCVLKWFATNHVCPLCRFELSMRPPLISRLARPASKLAVGSLPRNIYKNNKKKRSNSDASRCSICMEEFKKGEIVVTLLCGHEFDDCCIMDWFATRHDCPLCRFKLPCEN</sequence>
<protein>
    <recommendedName>
        <fullName evidence="5">RING-type domain-containing protein</fullName>
    </recommendedName>
</protein>
<evidence type="ECO:0000256" key="1">
    <source>
        <dbReference type="ARBA" id="ARBA00022723"/>
    </source>
</evidence>
<dbReference type="InterPro" id="IPR001841">
    <property type="entry name" value="Znf_RING"/>
</dbReference>
<dbReference type="GO" id="GO:0061630">
    <property type="term" value="F:ubiquitin protein ligase activity"/>
    <property type="evidence" value="ECO:0007669"/>
    <property type="project" value="TreeGrafter"/>
</dbReference>
<dbReference type="EMBL" id="GL348713">
    <property type="protein sequence ID" value="EFH66742.1"/>
    <property type="molecule type" value="Genomic_DNA"/>
</dbReference>
<dbReference type="Gene3D" id="3.30.40.10">
    <property type="entry name" value="Zinc/RING finger domain, C3HC4 (zinc finger)"/>
    <property type="match status" value="2"/>
</dbReference>
<evidence type="ECO:0000256" key="2">
    <source>
        <dbReference type="ARBA" id="ARBA00022771"/>
    </source>
</evidence>
<proteinExistence type="predicted"/>
<dbReference type="PANTHER" id="PTHR45931">
    <property type="entry name" value="SI:CH211-59O9.10"/>
    <property type="match status" value="1"/>
</dbReference>